<dbReference type="InterPro" id="IPR015500">
    <property type="entry name" value="Peptidase_S8_subtilisin-rel"/>
</dbReference>
<feature type="active site" description="Charge relay system" evidence="5">
    <location>
        <position position="310"/>
    </location>
</feature>
<comment type="similarity">
    <text evidence="1 5">Belongs to the peptidase S8 family.</text>
</comment>
<protein>
    <recommendedName>
        <fullName evidence="7">Peptidase S8/S53 domain-containing protein</fullName>
    </recommendedName>
</protein>
<keyword evidence="4 5" id="KW-0720">Serine protease</keyword>
<dbReference type="InterPro" id="IPR050131">
    <property type="entry name" value="Peptidase_S8_subtilisin-like"/>
</dbReference>
<dbReference type="GeneID" id="62193740"/>
<dbReference type="KEGG" id="bnn:FOA43_000339"/>
<sequence>MNTQLLLVFIFFTLSAVSCLKVILQLSAKTDLLRFSEKILISEYECIEIGNFKAIMGEFDTNFVKSLFFDESVEAISIDRQVQIANLHHQQSAPKHLVRLSQAGPIVKQQHLDFIYNGTGKDTRVFILDTGILSNHSDFTGRVQTFDPKNTTHCDVNGHGTAVASLVGSELFGVSKEVTLIDYPVLHDNGIGVISNVLSALDKIVKAGVPGVILMPFIGKKSVLFENALREVVTAGFPIVVPAGNFARDACKYSPSGAEHVITVGSINSYTDTIAKFSNYGPCVDLFCDGVDIVSLAPFNEMITVNSGTSMSAALVTGVVATLMGRSSMDILASLKSMAIRGGIRPMDFLVQSATDNLIASNIKFNETE</sequence>
<evidence type="ECO:0000256" key="4">
    <source>
        <dbReference type="ARBA" id="ARBA00022825"/>
    </source>
</evidence>
<feature type="active site" description="Charge relay system" evidence="5">
    <location>
        <position position="129"/>
    </location>
</feature>
<reference evidence="8" key="1">
    <citation type="submission" date="2020-10" db="EMBL/GenBank/DDBJ databases">
        <authorList>
            <person name="Roach M.J.R."/>
        </authorList>
    </citation>
    <scope>NUCLEOTIDE SEQUENCE</scope>
    <source>
        <strain evidence="8">CBS 1945</strain>
    </source>
</reference>
<feature type="domain" description="Peptidase S8/S53" evidence="7">
    <location>
        <begin position="120"/>
        <end position="325"/>
    </location>
</feature>
<dbReference type="PROSITE" id="PS00136">
    <property type="entry name" value="SUBTILASE_ASP"/>
    <property type="match status" value="1"/>
</dbReference>
<accession>A0A875RYB1</accession>
<dbReference type="PANTHER" id="PTHR43806:SF13">
    <property type="entry name" value="SUBTILASE-TYPE PROTEINASE RRT12"/>
    <property type="match status" value="1"/>
</dbReference>
<dbReference type="EMBL" id="CP064812">
    <property type="protein sequence ID" value="QPG73035.1"/>
    <property type="molecule type" value="Genomic_DNA"/>
</dbReference>
<proteinExistence type="inferred from homology"/>
<organism evidence="8 9">
    <name type="scientific">Eeniella nana</name>
    <name type="common">Yeast</name>
    <name type="synonym">Brettanomyces nanus</name>
    <dbReference type="NCBI Taxonomy" id="13502"/>
    <lineage>
        <taxon>Eukaryota</taxon>
        <taxon>Fungi</taxon>
        <taxon>Dikarya</taxon>
        <taxon>Ascomycota</taxon>
        <taxon>Saccharomycotina</taxon>
        <taxon>Pichiomycetes</taxon>
        <taxon>Pichiales</taxon>
        <taxon>Pichiaceae</taxon>
        <taxon>Brettanomyces</taxon>
    </lineage>
</organism>
<dbReference type="RefSeq" id="XP_038776600.1">
    <property type="nucleotide sequence ID" value="XM_038920672.1"/>
</dbReference>
<feature type="chain" id="PRO_5033980649" description="Peptidase S8/S53 domain-containing protein" evidence="6">
    <location>
        <begin position="20"/>
        <end position="369"/>
    </location>
</feature>
<evidence type="ECO:0000256" key="6">
    <source>
        <dbReference type="SAM" id="SignalP"/>
    </source>
</evidence>
<feature type="active site" description="Charge relay system" evidence="5">
    <location>
        <position position="159"/>
    </location>
</feature>
<name>A0A875RYB1_EENNA</name>
<evidence type="ECO:0000313" key="8">
    <source>
        <dbReference type="EMBL" id="QPG73035.1"/>
    </source>
</evidence>
<keyword evidence="2 5" id="KW-0645">Protease</keyword>
<feature type="signal peptide" evidence="6">
    <location>
        <begin position="1"/>
        <end position="19"/>
    </location>
</feature>
<dbReference type="PANTHER" id="PTHR43806">
    <property type="entry name" value="PEPTIDASE S8"/>
    <property type="match status" value="1"/>
</dbReference>
<dbReference type="InterPro" id="IPR000209">
    <property type="entry name" value="Peptidase_S8/S53_dom"/>
</dbReference>
<dbReference type="InterPro" id="IPR023827">
    <property type="entry name" value="Peptidase_S8_Asp-AS"/>
</dbReference>
<evidence type="ECO:0000259" key="7">
    <source>
        <dbReference type="Pfam" id="PF00082"/>
    </source>
</evidence>
<dbReference type="OrthoDB" id="206201at2759"/>
<dbReference type="InterPro" id="IPR034193">
    <property type="entry name" value="PCSK9_ProteinaseK-like"/>
</dbReference>
<evidence type="ECO:0000313" key="9">
    <source>
        <dbReference type="Proteomes" id="UP000662931"/>
    </source>
</evidence>
<keyword evidence="3 5" id="KW-0378">Hydrolase</keyword>
<dbReference type="GO" id="GO:0006508">
    <property type="term" value="P:proteolysis"/>
    <property type="evidence" value="ECO:0007669"/>
    <property type="project" value="UniProtKB-KW"/>
</dbReference>
<dbReference type="PRINTS" id="PR00723">
    <property type="entry name" value="SUBTILISIN"/>
</dbReference>
<gene>
    <name evidence="8" type="ORF">FOA43_000339</name>
</gene>
<evidence type="ECO:0000256" key="2">
    <source>
        <dbReference type="ARBA" id="ARBA00022670"/>
    </source>
</evidence>
<dbReference type="Proteomes" id="UP000662931">
    <property type="component" value="Chromosome 1"/>
</dbReference>
<keyword evidence="9" id="KW-1185">Reference proteome</keyword>
<dbReference type="CDD" id="cd04077">
    <property type="entry name" value="Peptidases_S8_PCSK9_ProteinaseK_like"/>
    <property type="match status" value="1"/>
</dbReference>
<keyword evidence="6" id="KW-0732">Signal</keyword>
<evidence type="ECO:0000256" key="5">
    <source>
        <dbReference type="PROSITE-ProRule" id="PRU01240"/>
    </source>
</evidence>
<dbReference type="SUPFAM" id="SSF52743">
    <property type="entry name" value="Subtilisin-like"/>
    <property type="match status" value="1"/>
</dbReference>
<dbReference type="InterPro" id="IPR036852">
    <property type="entry name" value="Peptidase_S8/S53_dom_sf"/>
</dbReference>
<dbReference type="GO" id="GO:0004252">
    <property type="term" value="F:serine-type endopeptidase activity"/>
    <property type="evidence" value="ECO:0007669"/>
    <property type="project" value="UniProtKB-UniRule"/>
</dbReference>
<evidence type="ECO:0000256" key="1">
    <source>
        <dbReference type="ARBA" id="ARBA00011073"/>
    </source>
</evidence>
<evidence type="ECO:0000256" key="3">
    <source>
        <dbReference type="ARBA" id="ARBA00022801"/>
    </source>
</evidence>
<dbReference type="PROSITE" id="PS00137">
    <property type="entry name" value="SUBTILASE_HIS"/>
    <property type="match status" value="1"/>
</dbReference>
<dbReference type="PROSITE" id="PS51892">
    <property type="entry name" value="SUBTILASE"/>
    <property type="match status" value="1"/>
</dbReference>
<dbReference type="Gene3D" id="3.40.50.200">
    <property type="entry name" value="Peptidase S8/S53 domain"/>
    <property type="match status" value="1"/>
</dbReference>
<dbReference type="Pfam" id="PF00082">
    <property type="entry name" value="Peptidase_S8"/>
    <property type="match status" value="1"/>
</dbReference>
<dbReference type="AlphaFoldDB" id="A0A875RYB1"/>
<dbReference type="InterPro" id="IPR022398">
    <property type="entry name" value="Peptidase_S8_His-AS"/>
</dbReference>